<gene>
    <name evidence="1" type="ORF">ONB1V03_LOCUS16899</name>
</gene>
<sequence length="223" mass="24030">MISGSNRLVNMSSNCDKRSICVVLLLSSLAAKLEITVSSAAAAVLSANSRGLCLHFLLFLGIASPHVSYDIQTQIDTTDETISMCFMRETIHRIAQHVISYLTISERIPRDMSYDTLFVAHFEARVGTELIGLSSVSLPHNLWTTGWAKGIANDRALVGGRGERRAPNKPMAGRLSVFVTQHYSQHNAPRGGPNSVTPDPRVWEVCGCMCGGGVSGPTGQSSV</sequence>
<keyword evidence="2" id="KW-1185">Reference proteome</keyword>
<dbReference type="AlphaFoldDB" id="A0A7R9QWZ2"/>
<organism evidence="1">
    <name type="scientific">Oppiella nova</name>
    <dbReference type="NCBI Taxonomy" id="334625"/>
    <lineage>
        <taxon>Eukaryota</taxon>
        <taxon>Metazoa</taxon>
        <taxon>Ecdysozoa</taxon>
        <taxon>Arthropoda</taxon>
        <taxon>Chelicerata</taxon>
        <taxon>Arachnida</taxon>
        <taxon>Acari</taxon>
        <taxon>Acariformes</taxon>
        <taxon>Sarcoptiformes</taxon>
        <taxon>Oribatida</taxon>
        <taxon>Brachypylina</taxon>
        <taxon>Oppioidea</taxon>
        <taxon>Oppiidae</taxon>
        <taxon>Oppiella</taxon>
    </lineage>
</organism>
<reference evidence="1" key="1">
    <citation type="submission" date="2020-11" db="EMBL/GenBank/DDBJ databases">
        <authorList>
            <person name="Tran Van P."/>
        </authorList>
    </citation>
    <scope>NUCLEOTIDE SEQUENCE</scope>
</reference>
<dbReference type="EMBL" id="OC934755">
    <property type="protein sequence ID" value="CAD7660329.1"/>
    <property type="molecule type" value="Genomic_DNA"/>
</dbReference>
<evidence type="ECO:0000313" key="2">
    <source>
        <dbReference type="Proteomes" id="UP000728032"/>
    </source>
</evidence>
<evidence type="ECO:0000313" key="1">
    <source>
        <dbReference type="EMBL" id="CAD7660329.1"/>
    </source>
</evidence>
<dbReference type="EMBL" id="CAJPVJ010019930">
    <property type="protein sequence ID" value="CAG2177467.1"/>
    <property type="molecule type" value="Genomic_DNA"/>
</dbReference>
<feature type="non-terminal residue" evidence="1">
    <location>
        <position position="1"/>
    </location>
</feature>
<proteinExistence type="predicted"/>
<name>A0A7R9QWZ2_9ACAR</name>
<protein>
    <submittedName>
        <fullName evidence="1">Uncharacterized protein</fullName>
    </submittedName>
</protein>
<dbReference type="Proteomes" id="UP000728032">
    <property type="component" value="Unassembled WGS sequence"/>
</dbReference>
<accession>A0A7R9QWZ2</accession>